<dbReference type="GO" id="GO:0016787">
    <property type="term" value="F:hydrolase activity"/>
    <property type="evidence" value="ECO:0007669"/>
    <property type="project" value="UniProtKB-KW"/>
</dbReference>
<feature type="compositionally biased region" description="Basic residues" evidence="2">
    <location>
        <begin position="1"/>
        <end position="12"/>
    </location>
</feature>
<name>D9XZ11_9ACTN</name>
<dbReference type="PRINTS" id="PR00111">
    <property type="entry name" value="ABHYDROLASE"/>
</dbReference>
<dbReference type="AlphaFoldDB" id="D9XZ11"/>
<dbReference type="Pfam" id="PF00561">
    <property type="entry name" value="Abhydrolase_1"/>
    <property type="match status" value="1"/>
</dbReference>
<dbReference type="SUPFAM" id="SSF53474">
    <property type="entry name" value="alpha/beta-Hydrolases"/>
    <property type="match status" value="1"/>
</dbReference>
<sequence>MAGVVRRRRGRVPGKDPYVVIPPTLRPPHPCLYRRGVGRRAGGKYRSSSSRSRNREDHTVHSAAVTAEGDRIRWVELPGRDPARVYVHGLGATSPAYFTATAVHPLLAGQRSLLVDLLGHGHSDRPTSFAYTLEDHADTLAAALRTAGVTGAELVAHSMGGSVAVVLAARHPELVSRLVLVDANLDPLPRVPGSSGSSGIAAHTEEEFVSGAWREVRDRAGAHWWSTMRLAGLEALHRSATQLIRGTTPTMRELLLALPVPRTFLYPAADGPFPGAAELAAAGVSLTAISDCGHNIMLDNPEAFARTVAGELAS</sequence>
<evidence type="ECO:0000256" key="2">
    <source>
        <dbReference type="SAM" id="MobiDB-lite"/>
    </source>
</evidence>
<organism evidence="4 5">
    <name type="scientific">Streptomyces griseoflavus Tu4000</name>
    <dbReference type="NCBI Taxonomy" id="467200"/>
    <lineage>
        <taxon>Bacteria</taxon>
        <taxon>Bacillati</taxon>
        <taxon>Actinomycetota</taxon>
        <taxon>Actinomycetes</taxon>
        <taxon>Kitasatosporales</taxon>
        <taxon>Streptomycetaceae</taxon>
        <taxon>Streptomyces</taxon>
    </lineage>
</organism>
<keyword evidence="5" id="KW-1185">Reference proteome</keyword>
<protein>
    <submittedName>
        <fullName evidence="4">Hydrolase</fullName>
    </submittedName>
</protein>
<dbReference type="HOGENOM" id="CLU_020336_39_0_11"/>
<reference evidence="4" key="1">
    <citation type="submission" date="2009-02" db="EMBL/GenBank/DDBJ databases">
        <title>Annotation of Streptomyces griseoflavus strain Tu4000.</title>
        <authorList>
            <consortium name="The Broad Institute Genome Sequencing Platform"/>
            <consortium name="Broad Institute Microbial Sequencing Center"/>
            <person name="Fischbach M."/>
            <person name="Godfrey P."/>
            <person name="Ward D."/>
            <person name="Young S."/>
            <person name="Zeng Q."/>
            <person name="Koehrsen M."/>
            <person name="Alvarado L."/>
            <person name="Berlin A.M."/>
            <person name="Bochicchio J."/>
            <person name="Borenstein D."/>
            <person name="Chapman S.B."/>
            <person name="Chen Z."/>
            <person name="Engels R."/>
            <person name="Freedman E."/>
            <person name="Gellesch M."/>
            <person name="Goldberg J."/>
            <person name="Griggs A."/>
            <person name="Gujja S."/>
            <person name="Heilman E.R."/>
            <person name="Heiman D.I."/>
            <person name="Hepburn T.A."/>
            <person name="Howarth C."/>
            <person name="Jen D."/>
            <person name="Larson L."/>
            <person name="Lewis B."/>
            <person name="Mehta T."/>
            <person name="Park D."/>
            <person name="Pearson M."/>
            <person name="Richards J."/>
            <person name="Roberts A."/>
            <person name="Saif S."/>
            <person name="Shea T.D."/>
            <person name="Shenoy N."/>
            <person name="Sisk P."/>
            <person name="Stolte C."/>
            <person name="Sykes S.N."/>
            <person name="Thomson T."/>
            <person name="Walk T."/>
            <person name="White J."/>
            <person name="Yandava C."/>
            <person name="Straight P."/>
            <person name="Clardy J."/>
            <person name="Hung D."/>
            <person name="Kolter R."/>
            <person name="Mekalanos J."/>
            <person name="Walker S."/>
            <person name="Walsh C.T."/>
            <person name="Wieland-Brown L.C."/>
            <person name="Haas B."/>
            <person name="Nusbaum C."/>
            <person name="Birren B."/>
        </authorList>
    </citation>
    <scope>NUCLEOTIDE SEQUENCE [LARGE SCALE GENOMIC DNA]</scope>
    <source>
        <strain evidence="4">Tu4000</strain>
    </source>
</reference>
<feature type="region of interest" description="Disordered" evidence="2">
    <location>
        <begin position="1"/>
        <end position="20"/>
    </location>
</feature>
<evidence type="ECO:0000313" key="4">
    <source>
        <dbReference type="EMBL" id="EFL39931.1"/>
    </source>
</evidence>
<dbReference type="InterPro" id="IPR029058">
    <property type="entry name" value="AB_hydrolase_fold"/>
</dbReference>
<dbReference type="PANTHER" id="PTHR43798">
    <property type="entry name" value="MONOACYLGLYCEROL LIPASE"/>
    <property type="match status" value="1"/>
</dbReference>
<proteinExistence type="predicted"/>
<dbReference type="STRING" id="467200.SSRG_02736"/>
<dbReference type="EMBL" id="GG657758">
    <property type="protein sequence ID" value="EFL39931.1"/>
    <property type="molecule type" value="Genomic_DNA"/>
</dbReference>
<evidence type="ECO:0000313" key="5">
    <source>
        <dbReference type="Proteomes" id="UP000002968"/>
    </source>
</evidence>
<dbReference type="eggNOG" id="COG0596">
    <property type="taxonomic scope" value="Bacteria"/>
</dbReference>
<dbReference type="GO" id="GO:0016020">
    <property type="term" value="C:membrane"/>
    <property type="evidence" value="ECO:0007669"/>
    <property type="project" value="TreeGrafter"/>
</dbReference>
<gene>
    <name evidence="4" type="ORF">SSRG_02736</name>
</gene>
<feature type="domain" description="AB hydrolase-1" evidence="3">
    <location>
        <begin position="85"/>
        <end position="269"/>
    </location>
</feature>
<accession>D9XZ11</accession>
<evidence type="ECO:0000259" key="3">
    <source>
        <dbReference type="Pfam" id="PF00561"/>
    </source>
</evidence>
<feature type="region of interest" description="Disordered" evidence="2">
    <location>
        <begin position="30"/>
        <end position="60"/>
    </location>
</feature>
<dbReference type="InterPro" id="IPR050266">
    <property type="entry name" value="AB_hydrolase_sf"/>
</dbReference>
<evidence type="ECO:0000256" key="1">
    <source>
        <dbReference type="ARBA" id="ARBA00022801"/>
    </source>
</evidence>
<dbReference type="Proteomes" id="UP000002968">
    <property type="component" value="Unassembled WGS sequence"/>
</dbReference>
<dbReference type="PANTHER" id="PTHR43798:SF31">
    <property type="entry name" value="AB HYDROLASE SUPERFAMILY PROTEIN YCLE"/>
    <property type="match status" value="1"/>
</dbReference>
<dbReference type="Gene3D" id="3.40.50.1820">
    <property type="entry name" value="alpha/beta hydrolase"/>
    <property type="match status" value="1"/>
</dbReference>
<keyword evidence="1 4" id="KW-0378">Hydrolase</keyword>
<dbReference type="InterPro" id="IPR000073">
    <property type="entry name" value="AB_hydrolase_1"/>
</dbReference>